<keyword evidence="1" id="KW-1133">Transmembrane helix</keyword>
<feature type="signal peptide" evidence="2">
    <location>
        <begin position="1"/>
        <end position="15"/>
    </location>
</feature>
<feature type="transmembrane region" description="Helical" evidence="1">
    <location>
        <begin position="221"/>
        <end position="238"/>
    </location>
</feature>
<evidence type="ECO:0000256" key="1">
    <source>
        <dbReference type="SAM" id="Phobius"/>
    </source>
</evidence>
<dbReference type="GO" id="GO:0009773">
    <property type="term" value="P:photosynthetic electron transport in photosystem I"/>
    <property type="evidence" value="ECO:0007669"/>
    <property type="project" value="InterPro"/>
</dbReference>
<dbReference type="InterPro" id="IPR039987">
    <property type="entry name" value="PGRL1"/>
</dbReference>
<dbReference type="PANTHER" id="PTHR31032:SF1">
    <property type="entry name" value="PGR5-LIKE PROTEIN 1B, CHLOROPLASTIC"/>
    <property type="match status" value="1"/>
</dbReference>
<feature type="chain" id="PRO_5030566667" evidence="2">
    <location>
        <begin position="16"/>
        <end position="326"/>
    </location>
</feature>
<evidence type="ECO:0000256" key="2">
    <source>
        <dbReference type="SAM" id="SignalP"/>
    </source>
</evidence>
<feature type="transmembrane region" description="Helical" evidence="1">
    <location>
        <begin position="195"/>
        <end position="216"/>
    </location>
</feature>
<dbReference type="AlphaFoldDB" id="A0A7S4F4L6"/>
<reference evidence="3" key="1">
    <citation type="submission" date="2021-01" db="EMBL/GenBank/DDBJ databases">
        <authorList>
            <person name="Corre E."/>
            <person name="Pelletier E."/>
            <person name="Niang G."/>
            <person name="Scheremetjew M."/>
            <person name="Finn R."/>
            <person name="Kale V."/>
            <person name="Holt S."/>
            <person name="Cochrane G."/>
            <person name="Meng A."/>
            <person name="Brown T."/>
            <person name="Cohen L."/>
        </authorList>
    </citation>
    <scope>NUCLEOTIDE SEQUENCE</scope>
    <source>
        <strain evidence="3">CCMP645</strain>
    </source>
</reference>
<keyword evidence="2" id="KW-0732">Signal</keyword>
<evidence type="ECO:0000313" key="3">
    <source>
        <dbReference type="EMBL" id="CAE0773473.1"/>
    </source>
</evidence>
<gene>
    <name evidence="3" type="ORF">PCAR00345_LOCUS26085</name>
</gene>
<dbReference type="EMBL" id="HBIZ01040862">
    <property type="protein sequence ID" value="CAE0773473.1"/>
    <property type="molecule type" value="Transcribed_RNA"/>
</dbReference>
<dbReference type="GO" id="GO:0016730">
    <property type="term" value="F:oxidoreductase activity, acting on iron-sulfur proteins as donors"/>
    <property type="evidence" value="ECO:0007669"/>
    <property type="project" value="InterPro"/>
</dbReference>
<protein>
    <submittedName>
        <fullName evidence="3">Uncharacterized protein</fullName>
    </submittedName>
</protein>
<dbReference type="GO" id="GO:0009535">
    <property type="term" value="C:chloroplast thylakoid membrane"/>
    <property type="evidence" value="ECO:0007669"/>
    <property type="project" value="InterPro"/>
</dbReference>
<organism evidence="3">
    <name type="scientific">Chrysotila carterae</name>
    <name type="common">Marine alga</name>
    <name type="synonym">Syracosphaera carterae</name>
    <dbReference type="NCBI Taxonomy" id="13221"/>
    <lineage>
        <taxon>Eukaryota</taxon>
        <taxon>Haptista</taxon>
        <taxon>Haptophyta</taxon>
        <taxon>Prymnesiophyceae</taxon>
        <taxon>Isochrysidales</taxon>
        <taxon>Isochrysidaceae</taxon>
        <taxon>Chrysotila</taxon>
    </lineage>
</organism>
<sequence length="326" mass="35770">MALFIVQASAAAALAWSNAAIGHGVGAGAALAISRTPQFAPRPVQSPARIPRAACLRMQVAQDVYDEFLATDPKTGERLKLNLAEKEKMYLDCLDEYYNSGKQMLSDEDYEQLKQDLSFEGSRIATFTAQEIKYLIANKRYRLGEPILDDKEYDKLRAELKAAGSVVVLHEAPTCKVDTGECKMDMRIDQAKQRLLYSPGIIVSLVVLCELSYWVLGLDPLMSLLLAAVPSYFFGVWFTENIFAQDPLVVQTACPNCNYLLTAYFGDLFKVQTDGIIGTAAPPGPQIELTCPNCKTALLADREKMIISSIVNEEGAKPKGKAQVAA</sequence>
<dbReference type="PANTHER" id="PTHR31032">
    <property type="entry name" value="PGR5-LIKE PROTEIN 1B, CHLOROPLASTIC"/>
    <property type="match status" value="1"/>
</dbReference>
<proteinExistence type="predicted"/>
<accession>A0A7S4F4L6</accession>
<keyword evidence="1" id="KW-0472">Membrane</keyword>
<name>A0A7S4F4L6_CHRCT</name>
<keyword evidence="1" id="KW-0812">Transmembrane</keyword>